<keyword evidence="2" id="KW-1185">Reference proteome</keyword>
<proteinExistence type="predicted"/>
<protein>
    <submittedName>
        <fullName evidence="1">Uncharacterized protein</fullName>
    </submittedName>
</protein>
<dbReference type="EMBL" id="JABSTU010000011">
    <property type="protein sequence ID" value="KAH8009679.1"/>
    <property type="molecule type" value="Genomic_DNA"/>
</dbReference>
<accession>A0A9J6D790</accession>
<evidence type="ECO:0000313" key="1">
    <source>
        <dbReference type="EMBL" id="KAH8009679.1"/>
    </source>
</evidence>
<comment type="caution">
    <text evidence="1">The sequence shown here is derived from an EMBL/GenBank/DDBJ whole genome shotgun (WGS) entry which is preliminary data.</text>
</comment>
<reference evidence="1" key="1">
    <citation type="journal article" date="2020" name="Cell">
        <title>Large-Scale Comparative Analyses of Tick Genomes Elucidate Their Genetic Diversity and Vector Capacities.</title>
        <authorList>
            <consortium name="Tick Genome and Microbiome Consortium (TIGMIC)"/>
            <person name="Jia N."/>
            <person name="Wang J."/>
            <person name="Shi W."/>
            <person name="Du L."/>
            <person name="Sun Y."/>
            <person name="Zhan W."/>
            <person name="Jiang J.F."/>
            <person name="Wang Q."/>
            <person name="Zhang B."/>
            <person name="Ji P."/>
            <person name="Bell-Sakyi L."/>
            <person name="Cui X.M."/>
            <person name="Yuan T.T."/>
            <person name="Jiang B.G."/>
            <person name="Yang W.F."/>
            <person name="Lam T.T."/>
            <person name="Chang Q.C."/>
            <person name="Ding S.J."/>
            <person name="Wang X.J."/>
            <person name="Zhu J.G."/>
            <person name="Ruan X.D."/>
            <person name="Zhao L."/>
            <person name="Wei J.T."/>
            <person name="Ye R.Z."/>
            <person name="Que T.C."/>
            <person name="Du C.H."/>
            <person name="Zhou Y.H."/>
            <person name="Cheng J.X."/>
            <person name="Dai P.F."/>
            <person name="Guo W.B."/>
            <person name="Han X.H."/>
            <person name="Huang E.J."/>
            <person name="Li L.F."/>
            <person name="Wei W."/>
            <person name="Gao Y.C."/>
            <person name="Liu J.Z."/>
            <person name="Shao H.Z."/>
            <person name="Wang X."/>
            <person name="Wang C.C."/>
            <person name="Yang T.C."/>
            <person name="Huo Q.B."/>
            <person name="Li W."/>
            <person name="Chen H.Y."/>
            <person name="Chen S.E."/>
            <person name="Zhou L.G."/>
            <person name="Ni X.B."/>
            <person name="Tian J.H."/>
            <person name="Sheng Y."/>
            <person name="Liu T."/>
            <person name="Pan Y.S."/>
            <person name="Xia L.Y."/>
            <person name="Li J."/>
            <person name="Zhao F."/>
            <person name="Cao W.C."/>
        </authorList>
    </citation>
    <scope>NUCLEOTIDE SEQUENCE</scope>
    <source>
        <strain evidence="1">Rmic-2018</strain>
    </source>
</reference>
<gene>
    <name evidence="1" type="ORF">HPB51_018990</name>
</gene>
<dbReference type="Proteomes" id="UP000821866">
    <property type="component" value="Chromosome 9"/>
</dbReference>
<sequence length="265" mass="28802">MTFSGRVPKGTTNLELTKAFLERFSENDLKSVQDFGGSNFEVTFKSKVAVDRFLADSAIIEVKGFDIRFEYRRLRTVSVHVFEYHADASDYVLSRALEVYGKVQSTSTDNLTGLQITTGNRRARMELLSPVPNITMSTSTSFGASTTASCACVASVDYWVTKEVRHAEVHTVRAVGASHLRRALQALRWGSPSTPLQAEAVLGGNQAVQCAAGRASNSAGISNALGGMKYDPLWDSEDTAGSDRESCGDDTDGIEVKIVWLSNLD</sequence>
<reference evidence="1" key="2">
    <citation type="submission" date="2021-09" db="EMBL/GenBank/DDBJ databases">
        <authorList>
            <person name="Jia N."/>
            <person name="Wang J."/>
            <person name="Shi W."/>
            <person name="Du L."/>
            <person name="Sun Y."/>
            <person name="Zhan W."/>
            <person name="Jiang J."/>
            <person name="Wang Q."/>
            <person name="Zhang B."/>
            <person name="Ji P."/>
            <person name="Sakyi L.B."/>
            <person name="Cui X."/>
            <person name="Yuan T."/>
            <person name="Jiang B."/>
            <person name="Yang W."/>
            <person name="Lam T.T.-Y."/>
            <person name="Chang Q."/>
            <person name="Ding S."/>
            <person name="Wang X."/>
            <person name="Zhu J."/>
            <person name="Ruan X."/>
            <person name="Zhao L."/>
            <person name="Wei J."/>
            <person name="Que T."/>
            <person name="Du C."/>
            <person name="Cheng J."/>
            <person name="Dai P."/>
            <person name="Han X."/>
            <person name="Huang E."/>
            <person name="Gao Y."/>
            <person name="Liu J."/>
            <person name="Shao H."/>
            <person name="Ye R."/>
            <person name="Li L."/>
            <person name="Wei W."/>
            <person name="Wang X."/>
            <person name="Wang C."/>
            <person name="Huo Q."/>
            <person name="Li W."/>
            <person name="Guo W."/>
            <person name="Chen H."/>
            <person name="Chen S."/>
            <person name="Zhou L."/>
            <person name="Zhou L."/>
            <person name="Ni X."/>
            <person name="Tian J."/>
            <person name="Zhou Y."/>
            <person name="Sheng Y."/>
            <person name="Liu T."/>
            <person name="Pan Y."/>
            <person name="Xia L."/>
            <person name="Li J."/>
            <person name="Zhao F."/>
            <person name="Cao W."/>
        </authorList>
    </citation>
    <scope>NUCLEOTIDE SEQUENCE</scope>
    <source>
        <strain evidence="1">Rmic-2018</strain>
        <tissue evidence="1">Larvae</tissue>
    </source>
</reference>
<evidence type="ECO:0000313" key="2">
    <source>
        <dbReference type="Proteomes" id="UP000821866"/>
    </source>
</evidence>
<name>A0A9J6D790_RHIMP</name>
<dbReference type="AlphaFoldDB" id="A0A9J6D790"/>
<organism evidence="1 2">
    <name type="scientific">Rhipicephalus microplus</name>
    <name type="common">Cattle tick</name>
    <name type="synonym">Boophilus microplus</name>
    <dbReference type="NCBI Taxonomy" id="6941"/>
    <lineage>
        <taxon>Eukaryota</taxon>
        <taxon>Metazoa</taxon>
        <taxon>Ecdysozoa</taxon>
        <taxon>Arthropoda</taxon>
        <taxon>Chelicerata</taxon>
        <taxon>Arachnida</taxon>
        <taxon>Acari</taxon>
        <taxon>Parasitiformes</taxon>
        <taxon>Ixodida</taxon>
        <taxon>Ixodoidea</taxon>
        <taxon>Ixodidae</taxon>
        <taxon>Rhipicephalinae</taxon>
        <taxon>Rhipicephalus</taxon>
        <taxon>Boophilus</taxon>
    </lineage>
</organism>